<dbReference type="InterPro" id="IPR011991">
    <property type="entry name" value="ArsR-like_HTH"/>
</dbReference>
<dbReference type="CDD" id="cd00090">
    <property type="entry name" value="HTH_ARSR"/>
    <property type="match status" value="1"/>
</dbReference>
<evidence type="ECO:0000256" key="1">
    <source>
        <dbReference type="ARBA" id="ARBA00002486"/>
    </source>
</evidence>
<dbReference type="Pfam" id="PF00480">
    <property type="entry name" value="ROK"/>
    <property type="match status" value="1"/>
</dbReference>
<keyword evidence="3" id="KW-0119">Carbohydrate metabolism</keyword>
<dbReference type="SUPFAM" id="SSF46785">
    <property type="entry name" value="Winged helix' DNA-binding domain"/>
    <property type="match status" value="1"/>
</dbReference>
<dbReference type="InterPro" id="IPR000600">
    <property type="entry name" value="ROK"/>
</dbReference>
<protein>
    <submittedName>
        <fullName evidence="4">ROK family protein</fullName>
    </submittedName>
</protein>
<sequence>MNRIPNNFETKRRNKIKIVKFIYKKGETSKQEISRELGLSMPTVLQNVKELLENGIIIEVGKYQSTGGRKAGALALAKGHKYAVGIDITSNHISMVLVDTSGTVSVNKRIKSFYEDTIGYNEELGVELEAFLTENQIDKNKVLGVGISIPGIVDTSNSILLRTHVFKVSNLSLKKFSQFLKYDVAFSNDANSAAYAELRESAKNSIYLSLSNTVGGAIYVNDEIYMGDNFKSAEFGHMVIEPNGRTCYCGKCGCMDVYCSALNLSKYTDENLDLFFDKLKENDKECKNAWNEYIKYLAIAVSNLRMAFDCDIILGGYVGGYMEEYLIELGQTVLQYNNFDLDSTYIKSSKYKKEAAAVGAGIQFIEKYFNSIY</sequence>
<dbReference type="SUPFAM" id="SSF53067">
    <property type="entry name" value="Actin-like ATPase domain"/>
    <property type="match status" value="1"/>
</dbReference>
<dbReference type="AlphaFoldDB" id="A0A6P1TJ99"/>
<dbReference type="InterPro" id="IPR036388">
    <property type="entry name" value="WH-like_DNA-bd_sf"/>
</dbReference>
<reference evidence="4 5" key="1">
    <citation type="submission" date="2020-01" db="EMBL/GenBank/DDBJ databases">
        <title>Genome analysis of Anaerocolumna sp. CBA3638.</title>
        <authorList>
            <person name="Kim J."/>
            <person name="Roh S.W."/>
        </authorList>
    </citation>
    <scope>NUCLEOTIDE SEQUENCE [LARGE SCALE GENOMIC DNA]</scope>
    <source>
        <strain evidence="4 5">CBA3638</strain>
    </source>
</reference>
<organism evidence="4 5">
    <name type="scientific">Anaerocolumna sedimenticola</name>
    <dbReference type="NCBI Taxonomy" id="2696063"/>
    <lineage>
        <taxon>Bacteria</taxon>
        <taxon>Bacillati</taxon>
        <taxon>Bacillota</taxon>
        <taxon>Clostridia</taxon>
        <taxon>Lachnospirales</taxon>
        <taxon>Lachnospiraceae</taxon>
        <taxon>Anaerocolumna</taxon>
    </lineage>
</organism>
<dbReference type="PANTHER" id="PTHR18964:SF149">
    <property type="entry name" value="BIFUNCTIONAL UDP-N-ACETYLGLUCOSAMINE 2-EPIMERASE_N-ACETYLMANNOSAMINE KINASE"/>
    <property type="match status" value="1"/>
</dbReference>
<dbReference type="KEGG" id="anr:Ana3638_10825"/>
<keyword evidence="3" id="KW-0859">Xylose metabolism</keyword>
<evidence type="ECO:0000256" key="2">
    <source>
        <dbReference type="ARBA" id="ARBA00006479"/>
    </source>
</evidence>
<dbReference type="Pfam" id="PF13412">
    <property type="entry name" value="HTH_24"/>
    <property type="match status" value="1"/>
</dbReference>
<dbReference type="InterPro" id="IPR043129">
    <property type="entry name" value="ATPase_NBD"/>
</dbReference>
<name>A0A6P1TJ99_9FIRM</name>
<dbReference type="Gene3D" id="1.10.10.10">
    <property type="entry name" value="Winged helix-like DNA-binding domain superfamily/Winged helix DNA-binding domain"/>
    <property type="match status" value="1"/>
</dbReference>
<dbReference type="EMBL" id="CP048000">
    <property type="protein sequence ID" value="QHQ61204.1"/>
    <property type="molecule type" value="Genomic_DNA"/>
</dbReference>
<evidence type="ECO:0000256" key="3">
    <source>
        <dbReference type="ARBA" id="ARBA00022629"/>
    </source>
</evidence>
<dbReference type="PANTHER" id="PTHR18964">
    <property type="entry name" value="ROK (REPRESSOR, ORF, KINASE) FAMILY"/>
    <property type="match status" value="1"/>
</dbReference>
<comment type="function">
    <text evidence="1">Transcriptional repressor of xylose-utilizing enzymes.</text>
</comment>
<dbReference type="Proteomes" id="UP000464314">
    <property type="component" value="Chromosome"/>
</dbReference>
<comment type="similarity">
    <text evidence="2">Belongs to the ROK (NagC/XylR) family.</text>
</comment>
<dbReference type="InterPro" id="IPR036390">
    <property type="entry name" value="WH_DNA-bd_sf"/>
</dbReference>
<evidence type="ECO:0000313" key="5">
    <source>
        <dbReference type="Proteomes" id="UP000464314"/>
    </source>
</evidence>
<keyword evidence="5" id="KW-1185">Reference proteome</keyword>
<accession>A0A6P1TJ99</accession>
<dbReference type="GO" id="GO:0042732">
    <property type="term" value="P:D-xylose metabolic process"/>
    <property type="evidence" value="ECO:0007669"/>
    <property type="project" value="UniProtKB-KW"/>
</dbReference>
<dbReference type="Gene3D" id="3.30.420.40">
    <property type="match status" value="2"/>
</dbReference>
<proteinExistence type="inferred from homology"/>
<gene>
    <name evidence="4" type="ORF">Ana3638_10825</name>
</gene>
<dbReference type="RefSeq" id="WP_161838030.1">
    <property type="nucleotide sequence ID" value="NZ_CP048000.1"/>
</dbReference>
<evidence type="ECO:0000313" key="4">
    <source>
        <dbReference type="EMBL" id="QHQ61204.1"/>
    </source>
</evidence>